<dbReference type="PANTHER" id="PTHR46652">
    <property type="entry name" value="LEUCINE-RICH REPEAT AND IQ DOMAIN-CONTAINING PROTEIN 1-RELATED"/>
    <property type="match status" value="1"/>
</dbReference>
<accession>A0A8J6E2V0</accession>
<name>A0A8J6E2V0_9EUKA</name>
<evidence type="ECO:0000313" key="3">
    <source>
        <dbReference type="EMBL" id="KAG9395123.1"/>
    </source>
</evidence>
<evidence type="ECO:0000256" key="2">
    <source>
        <dbReference type="ARBA" id="ARBA00022737"/>
    </source>
</evidence>
<proteinExistence type="predicted"/>
<keyword evidence="1" id="KW-0433">Leucine-rich repeat</keyword>
<organism evidence="3 4">
    <name type="scientific">Carpediemonas membranifera</name>
    <dbReference type="NCBI Taxonomy" id="201153"/>
    <lineage>
        <taxon>Eukaryota</taxon>
        <taxon>Metamonada</taxon>
        <taxon>Carpediemonas-like organisms</taxon>
        <taxon>Carpediemonas</taxon>
    </lineage>
</organism>
<dbReference type="AlphaFoldDB" id="A0A8J6E2V0"/>
<gene>
    <name evidence="3" type="ORF">J8273_0342</name>
</gene>
<reference evidence="3" key="1">
    <citation type="submission" date="2021-05" db="EMBL/GenBank/DDBJ databases">
        <title>A free-living protist that lacks canonical eukaryotic 1 DNA replication and segregation systems.</title>
        <authorList>
            <person name="Salas-Leiva D.E."/>
            <person name="Tromer E.C."/>
            <person name="Curtis B.A."/>
            <person name="Jerlstrom-Hultqvist J."/>
            <person name="Kolisko M."/>
            <person name="Yi Z."/>
            <person name="Salas-Leiva J.S."/>
            <person name="Gallot-Lavallee L."/>
            <person name="Kops G.J.P.L."/>
            <person name="Archibald J.M."/>
            <person name="Simpson A.G.B."/>
            <person name="Roger A.J."/>
        </authorList>
    </citation>
    <scope>NUCLEOTIDE SEQUENCE</scope>
    <source>
        <strain evidence="3">BICM</strain>
    </source>
</reference>
<keyword evidence="2" id="KW-0677">Repeat</keyword>
<dbReference type="OrthoDB" id="266138at2759"/>
<evidence type="ECO:0000256" key="1">
    <source>
        <dbReference type="ARBA" id="ARBA00022614"/>
    </source>
</evidence>
<dbReference type="SUPFAM" id="SSF52058">
    <property type="entry name" value="L domain-like"/>
    <property type="match status" value="1"/>
</dbReference>
<dbReference type="EMBL" id="JAHDYR010000012">
    <property type="protein sequence ID" value="KAG9395123.1"/>
    <property type="molecule type" value="Genomic_DNA"/>
</dbReference>
<dbReference type="PANTHER" id="PTHR46652:SF3">
    <property type="entry name" value="LEUCINE-RICH REPEAT-CONTAINING PROTEIN 9"/>
    <property type="match status" value="1"/>
</dbReference>
<dbReference type="Gene3D" id="3.80.10.10">
    <property type="entry name" value="Ribonuclease Inhibitor"/>
    <property type="match status" value="2"/>
</dbReference>
<sequence>MSTEEDTADVPLRAPSVKVLTSTKACKLTPKKGESEVQPGDVTHIFLSKGNYQALDNTLGAFRALIVLEVRFNQLTTISGFRAASVERLHVDHNELTSLDFLSCFPNLKALYADYNRITVGPNAFVACKHLESINLGYQETVQPVFHADSFEGLLNLDDLAIPGNRLTDLAFLAPLSSAKRLIVSDNHLESLEIFTLGSPAPKPPQLSVTELKMERTPISRSPQLPQMAVYYWDVTELNGNSLTPFQTRFLRAKQGRVLGVVQSTTAPSPEVARRKEAVARDQRLRLGGWTNSGNARPGVVRSMK</sequence>
<dbReference type="InterPro" id="IPR032675">
    <property type="entry name" value="LRR_dom_sf"/>
</dbReference>
<comment type="caution">
    <text evidence="3">The sequence shown here is derived from an EMBL/GenBank/DDBJ whole genome shotgun (WGS) entry which is preliminary data.</text>
</comment>
<dbReference type="Proteomes" id="UP000717585">
    <property type="component" value="Unassembled WGS sequence"/>
</dbReference>
<dbReference type="InterPro" id="IPR050836">
    <property type="entry name" value="SDS22/Internalin_LRR"/>
</dbReference>
<protein>
    <submittedName>
        <fullName evidence="3">Uncharacterized protein</fullName>
    </submittedName>
</protein>
<evidence type="ECO:0000313" key="4">
    <source>
        <dbReference type="Proteomes" id="UP000717585"/>
    </source>
</evidence>
<keyword evidence="4" id="KW-1185">Reference proteome</keyword>